<dbReference type="Proteomes" id="UP000694429">
    <property type="component" value="Chromosome 26"/>
</dbReference>
<reference evidence="5" key="3">
    <citation type="submission" date="2025-05" db="UniProtKB">
        <authorList>
            <consortium name="Ensembl"/>
        </authorList>
    </citation>
    <scope>IDENTIFICATION</scope>
</reference>
<protein>
    <submittedName>
        <fullName evidence="5">BICD family like cargo adaptor 1</fullName>
    </submittedName>
</protein>
<evidence type="ECO:0000256" key="1">
    <source>
        <dbReference type="ARBA" id="ARBA00023054"/>
    </source>
</evidence>
<dbReference type="Ensembl" id="ENSCAFT00030045114.1">
    <property type="protein sequence ID" value="ENSCAFP00030039380.1"/>
    <property type="gene ID" value="ENSCAFG00030024515.1"/>
</dbReference>
<feature type="region of interest" description="Disordered" evidence="3">
    <location>
        <begin position="539"/>
        <end position="561"/>
    </location>
</feature>
<dbReference type="Proteomes" id="UP000002254">
    <property type="component" value="Chromosome 26"/>
</dbReference>
<feature type="coiled-coil region" evidence="2">
    <location>
        <begin position="248"/>
        <end position="374"/>
    </location>
</feature>
<feature type="compositionally biased region" description="Low complexity" evidence="3">
    <location>
        <begin position="387"/>
        <end position="396"/>
    </location>
</feature>
<dbReference type="AlphaFoldDB" id="A0A8C0PK31"/>
<feature type="compositionally biased region" description="Basic and acidic residues" evidence="3">
    <location>
        <begin position="68"/>
        <end position="77"/>
    </location>
</feature>
<accession>A0A8C0PK31</accession>
<sequence length="572" mass="64654">MSAFCLGLAGRASAPAEPDSACCMELPAAAADAVGSPAAAALISFPGGPGELELALEEELALLAAGERPSDPGEHSQAEVGPPAEGSELQPPPAQDPELLSVIRQKEKDLVLAARLGKALLERNQDMSRQYEQMHKELTDKLEHLEQEKHELRRRFENREGEWEGRVSELESDVKQLQDELERQQVHLREADREKTRAVQELSEQNQRLLDQLSRASEVERQLSMQVHALREDFREKNSSTNQHIIRLESLQAEIKMLSDRKRELEHRLSATLQENDLLQGTVEELQDRVLVLERQGHDKDLQLHQSQLELQEVRLSYRQLQVKVEELAEERSLQSSAATSTSLLSEIEQSMEAEELEQEREQLRLQLWEAYCQVRYLCSHLRGNDSADSAVSTDSSMDESSETSSAKDVPAGSLRTALSELKRLIQSIVDGMEPTVTLLSVEMTALKEERDRLRVTSEDQEPKEQLQKAIRDRDEAIAKKNAVELELAKCKMDMMSLNSQLLDAIQQKLNLSQQLEAWQDDMHRVIDRQLMDTHLKEQSRPAALSGAQGMGRGDEPSTTEGKRLFSFFRKI</sequence>
<evidence type="ECO:0000313" key="4">
    <source>
        <dbReference type="Ensembl" id="ENSCAFP00000014891.5"/>
    </source>
</evidence>
<reference evidence="5" key="2">
    <citation type="submission" date="2019-03" db="EMBL/GenBank/DDBJ databases">
        <authorList>
            <person name="Warren W.C."/>
            <person name="Johnson G.S."/>
        </authorList>
    </citation>
    <scope>NUCLEOTIDE SEQUENCE [LARGE SCALE GENOMIC DNA]</scope>
    <source>
        <strain evidence="5">Basenji</strain>
    </source>
</reference>
<keyword evidence="1 2" id="KW-0175">Coiled coil</keyword>
<gene>
    <name evidence="5" type="primary">BICDL1</name>
</gene>
<dbReference type="RefSeq" id="XP_038431219.1">
    <property type="nucleotide sequence ID" value="XM_038575291.1"/>
</dbReference>
<name>A0A8C0PK31_CANLF</name>
<dbReference type="CTD" id="92558"/>
<evidence type="ECO:0000256" key="2">
    <source>
        <dbReference type="SAM" id="Coils"/>
    </source>
</evidence>
<evidence type="ECO:0000313" key="6">
    <source>
        <dbReference type="Proteomes" id="UP000002254"/>
    </source>
</evidence>
<evidence type="ECO:0000256" key="3">
    <source>
        <dbReference type="SAM" id="MobiDB-lite"/>
    </source>
</evidence>
<proteinExistence type="predicted"/>
<dbReference type="RefSeq" id="XP_038314845.1">
    <property type="nucleotide sequence ID" value="XM_038458917.1"/>
</dbReference>
<reference evidence="4 6" key="1">
    <citation type="journal article" date="2005" name="Nature">
        <title>Genome sequence, comparative analysis and haplotype structure of the domestic dog.</title>
        <authorList>
            <consortium name="Broad Sequencing Platform"/>
            <person name="Lindblad-Toh K."/>
            <person name="Wade C.M."/>
            <person name="Mikkelsen T.S."/>
            <person name="Karlsson E.K."/>
            <person name="Jaffe D.B."/>
            <person name="Kamal M."/>
            <person name="Clamp M."/>
            <person name="Chang J.L."/>
            <person name="Kulbokas E.J. III"/>
            <person name="Zody M.C."/>
            <person name="Mauceli E."/>
            <person name="Xie X."/>
            <person name="Breen M."/>
            <person name="Wayne R.K."/>
            <person name="Ostrander E.A."/>
            <person name="Ponting C.P."/>
            <person name="Galibert F."/>
            <person name="Smith D.R."/>
            <person name="DeJong P.J."/>
            <person name="Kirkness E."/>
            <person name="Alvarez P."/>
            <person name="Biagi T."/>
            <person name="Brockman W."/>
            <person name="Butler J."/>
            <person name="Chin C.W."/>
            <person name="Cook A."/>
            <person name="Cuff J."/>
            <person name="Daly M.J."/>
            <person name="DeCaprio D."/>
            <person name="Gnerre S."/>
            <person name="Grabherr M."/>
            <person name="Kellis M."/>
            <person name="Kleber M."/>
            <person name="Bardeleben C."/>
            <person name="Goodstadt L."/>
            <person name="Heger A."/>
            <person name="Hitte C."/>
            <person name="Kim L."/>
            <person name="Koepfli K.P."/>
            <person name="Parker H.G."/>
            <person name="Pollinger J.P."/>
            <person name="Searle S.M."/>
            <person name="Sutter N.B."/>
            <person name="Thomas R."/>
            <person name="Webber C."/>
            <person name="Baldwin J."/>
            <person name="Abebe A."/>
            <person name="Abouelleil A."/>
            <person name="Aftuck L."/>
            <person name="Ait-Zahra M."/>
            <person name="Aldredge T."/>
            <person name="Allen N."/>
            <person name="An P."/>
            <person name="Anderson S."/>
            <person name="Antoine C."/>
            <person name="Arachchi H."/>
            <person name="Aslam A."/>
            <person name="Ayotte L."/>
            <person name="Bachantsang P."/>
            <person name="Barry A."/>
            <person name="Bayul T."/>
            <person name="Benamara M."/>
            <person name="Berlin A."/>
            <person name="Bessette D."/>
            <person name="Blitshteyn B."/>
            <person name="Bloom T."/>
            <person name="Blye J."/>
            <person name="Boguslavskiy L."/>
            <person name="Bonnet C."/>
            <person name="Boukhgalter B."/>
            <person name="Brown A."/>
            <person name="Cahill P."/>
            <person name="Calixte N."/>
            <person name="Camarata J."/>
            <person name="Cheshatsang Y."/>
            <person name="Chu J."/>
            <person name="Citroen M."/>
            <person name="Collymore A."/>
            <person name="Cooke P."/>
            <person name="Dawoe T."/>
            <person name="Daza R."/>
            <person name="Decktor K."/>
            <person name="DeGray S."/>
            <person name="Dhargay N."/>
            <person name="Dooley K."/>
            <person name="Dooley K."/>
            <person name="Dorje P."/>
            <person name="Dorjee K."/>
            <person name="Dorris L."/>
            <person name="Duffey N."/>
            <person name="Dupes A."/>
            <person name="Egbiremolen O."/>
            <person name="Elong R."/>
            <person name="Falk J."/>
            <person name="Farina A."/>
            <person name="Faro S."/>
            <person name="Ferguson D."/>
            <person name="Ferreira P."/>
            <person name="Fisher S."/>
            <person name="FitzGerald M."/>
            <person name="Foley K."/>
            <person name="Foley C."/>
            <person name="Franke A."/>
            <person name="Friedrich D."/>
            <person name="Gage D."/>
            <person name="Garber M."/>
            <person name="Gearin G."/>
            <person name="Giannoukos G."/>
            <person name="Goode T."/>
            <person name="Goyette A."/>
            <person name="Graham J."/>
            <person name="Grandbois E."/>
            <person name="Gyaltsen K."/>
            <person name="Hafez N."/>
            <person name="Hagopian D."/>
            <person name="Hagos B."/>
            <person name="Hall J."/>
            <person name="Healy C."/>
            <person name="Hegarty R."/>
            <person name="Honan T."/>
            <person name="Horn A."/>
            <person name="Houde N."/>
            <person name="Hughes L."/>
            <person name="Hunnicutt L."/>
            <person name="Husby M."/>
            <person name="Jester B."/>
            <person name="Jones C."/>
            <person name="Kamat A."/>
            <person name="Kanga B."/>
            <person name="Kells C."/>
            <person name="Khazanovich D."/>
            <person name="Kieu A.C."/>
            <person name="Kisner P."/>
            <person name="Kumar M."/>
            <person name="Lance K."/>
            <person name="Landers T."/>
            <person name="Lara M."/>
            <person name="Lee W."/>
            <person name="Leger J.P."/>
            <person name="Lennon N."/>
            <person name="Leuper L."/>
            <person name="LeVine S."/>
            <person name="Liu J."/>
            <person name="Liu X."/>
            <person name="Lokyitsang Y."/>
            <person name="Lokyitsang T."/>
            <person name="Lui A."/>
            <person name="Macdonald J."/>
            <person name="Major J."/>
            <person name="Marabella R."/>
            <person name="Maru K."/>
            <person name="Matthews C."/>
            <person name="McDonough S."/>
            <person name="Mehta T."/>
            <person name="Meldrim J."/>
            <person name="Melnikov A."/>
            <person name="Meneus L."/>
            <person name="Mihalev A."/>
            <person name="Mihova T."/>
            <person name="Miller K."/>
            <person name="Mittelman R."/>
            <person name="Mlenga V."/>
            <person name="Mulrain L."/>
            <person name="Munson G."/>
            <person name="Navidi A."/>
            <person name="Naylor J."/>
            <person name="Nguyen T."/>
            <person name="Nguyen N."/>
            <person name="Nguyen C."/>
            <person name="Nguyen T."/>
            <person name="Nicol R."/>
            <person name="Norbu N."/>
            <person name="Norbu C."/>
            <person name="Novod N."/>
            <person name="Nyima T."/>
            <person name="Olandt P."/>
            <person name="O'Neill B."/>
            <person name="O'Neill K."/>
            <person name="Osman S."/>
            <person name="Oyono L."/>
            <person name="Patti C."/>
            <person name="Perrin D."/>
            <person name="Phunkhang P."/>
            <person name="Pierre F."/>
            <person name="Priest M."/>
            <person name="Rachupka A."/>
            <person name="Raghuraman S."/>
            <person name="Rameau R."/>
            <person name="Ray V."/>
            <person name="Raymond C."/>
            <person name="Rege F."/>
            <person name="Rise C."/>
            <person name="Rogers J."/>
            <person name="Rogov P."/>
            <person name="Sahalie J."/>
            <person name="Settipalli S."/>
            <person name="Sharpe T."/>
            <person name="Shea T."/>
            <person name="Sheehan M."/>
            <person name="Sherpa N."/>
            <person name="Shi J."/>
            <person name="Shih D."/>
            <person name="Sloan J."/>
            <person name="Smith C."/>
            <person name="Sparrow T."/>
            <person name="Stalker J."/>
            <person name="Stange-Thomann N."/>
            <person name="Stavropoulos S."/>
            <person name="Stone C."/>
            <person name="Stone S."/>
            <person name="Sykes S."/>
            <person name="Tchuinga P."/>
            <person name="Tenzing P."/>
            <person name="Tesfaye S."/>
            <person name="Thoulutsang D."/>
            <person name="Thoulutsang Y."/>
            <person name="Topham K."/>
            <person name="Topping I."/>
            <person name="Tsamla T."/>
            <person name="Vassiliev H."/>
            <person name="Venkataraman V."/>
            <person name="Vo A."/>
            <person name="Wangchuk T."/>
            <person name="Wangdi T."/>
            <person name="Weiand M."/>
            <person name="Wilkinson J."/>
            <person name="Wilson A."/>
            <person name="Yadav S."/>
            <person name="Yang S."/>
            <person name="Yang X."/>
            <person name="Young G."/>
            <person name="Yu Q."/>
            <person name="Zainoun J."/>
            <person name="Zembek L."/>
            <person name="Zimmer A."/>
            <person name="Lander E.S."/>
        </authorList>
    </citation>
    <scope>NUCLEOTIDE SEQUENCE [LARGE SCALE GENOMIC DNA]</scope>
    <source>
        <strain evidence="4">Boxer</strain>
    </source>
</reference>
<feature type="region of interest" description="Disordered" evidence="3">
    <location>
        <begin position="63"/>
        <end position="95"/>
    </location>
</feature>
<dbReference type="RefSeq" id="XP_038292828.1">
    <property type="nucleotide sequence ID" value="XM_038436900.1"/>
</dbReference>
<dbReference type="PANTHER" id="PTHR32123">
    <property type="entry name" value="BICD FAMILY-LIKE CARGO ADAPTER"/>
    <property type="match status" value="1"/>
</dbReference>
<feature type="region of interest" description="Disordered" evidence="3">
    <location>
        <begin position="386"/>
        <end position="412"/>
    </location>
</feature>
<organism evidence="5 7">
    <name type="scientific">Canis lupus familiaris</name>
    <name type="common">Dog</name>
    <name type="synonym">Canis familiaris</name>
    <dbReference type="NCBI Taxonomy" id="9615"/>
    <lineage>
        <taxon>Eukaryota</taxon>
        <taxon>Metazoa</taxon>
        <taxon>Chordata</taxon>
        <taxon>Craniata</taxon>
        <taxon>Vertebrata</taxon>
        <taxon>Euteleostomi</taxon>
        <taxon>Mammalia</taxon>
        <taxon>Eutheria</taxon>
        <taxon>Laurasiatheria</taxon>
        <taxon>Carnivora</taxon>
        <taxon>Caniformia</taxon>
        <taxon>Canidae</taxon>
        <taxon>Canis</taxon>
    </lineage>
</organism>
<feature type="coiled-coil region" evidence="2">
    <location>
        <begin position="121"/>
        <end position="219"/>
    </location>
</feature>
<dbReference type="InterPro" id="IPR051149">
    <property type="entry name" value="Spindly/BICDR_Dynein_Adapter"/>
</dbReference>
<dbReference type="Ensembl" id="ENSCAFT00000016103.6">
    <property type="protein sequence ID" value="ENSCAFP00000014891.5"/>
    <property type="gene ID" value="ENSCAFG00000010140.6"/>
</dbReference>
<dbReference type="PANTHER" id="PTHR32123:SF12">
    <property type="entry name" value="BICD FAMILY-LIKE CARGO ADAPTER 1"/>
    <property type="match status" value="1"/>
</dbReference>
<dbReference type="GeneID" id="100684686"/>
<evidence type="ECO:0000313" key="5">
    <source>
        <dbReference type="Ensembl" id="ENSCAFP00030039380.1"/>
    </source>
</evidence>
<dbReference type="OrthoDB" id="9451547at2759"/>
<feature type="coiled-coil region" evidence="2">
    <location>
        <begin position="467"/>
        <end position="522"/>
    </location>
</feature>
<evidence type="ECO:0000313" key="7">
    <source>
        <dbReference type="Proteomes" id="UP000694429"/>
    </source>
</evidence>